<gene>
    <name evidence="6" type="ORF">S06H3_62246</name>
</gene>
<comment type="similarity">
    <text evidence="1">Belongs to the EPSP synthase family.</text>
</comment>
<feature type="non-terminal residue" evidence="6">
    <location>
        <position position="1"/>
    </location>
</feature>
<feature type="non-terminal residue" evidence="6">
    <location>
        <position position="156"/>
    </location>
</feature>
<dbReference type="InterPro" id="IPR036968">
    <property type="entry name" value="Enolpyruvate_Tfrase_sf"/>
</dbReference>
<keyword evidence="3" id="KW-0028">Amino-acid biosynthesis</keyword>
<dbReference type="PANTHER" id="PTHR21090">
    <property type="entry name" value="AROM/DEHYDROQUINATE SYNTHASE"/>
    <property type="match status" value="1"/>
</dbReference>
<keyword evidence="4" id="KW-0808">Transferase</keyword>
<evidence type="ECO:0000256" key="4">
    <source>
        <dbReference type="ARBA" id="ARBA00022679"/>
    </source>
</evidence>
<dbReference type="Gene3D" id="3.65.10.10">
    <property type="entry name" value="Enolpyruvate transferase domain"/>
    <property type="match status" value="1"/>
</dbReference>
<accession>X1Q869</accession>
<evidence type="ECO:0000313" key="6">
    <source>
        <dbReference type="EMBL" id="GAI47260.1"/>
    </source>
</evidence>
<dbReference type="GO" id="GO:0009423">
    <property type="term" value="P:chorismate biosynthetic process"/>
    <property type="evidence" value="ECO:0007669"/>
    <property type="project" value="TreeGrafter"/>
</dbReference>
<dbReference type="PANTHER" id="PTHR21090:SF5">
    <property type="entry name" value="PENTAFUNCTIONAL AROM POLYPEPTIDE"/>
    <property type="match status" value="1"/>
</dbReference>
<dbReference type="InterPro" id="IPR001986">
    <property type="entry name" value="Enolpyruvate_Tfrase_dom"/>
</dbReference>
<dbReference type="EMBL" id="BARV01040987">
    <property type="protein sequence ID" value="GAI47260.1"/>
    <property type="molecule type" value="Genomic_DNA"/>
</dbReference>
<dbReference type="GO" id="GO:0003866">
    <property type="term" value="F:3-phosphoshikimate 1-carboxyvinyltransferase activity"/>
    <property type="evidence" value="ECO:0007669"/>
    <property type="project" value="TreeGrafter"/>
</dbReference>
<evidence type="ECO:0000256" key="3">
    <source>
        <dbReference type="ARBA" id="ARBA00022605"/>
    </source>
</evidence>
<organism evidence="6">
    <name type="scientific">marine sediment metagenome</name>
    <dbReference type="NCBI Taxonomy" id="412755"/>
    <lineage>
        <taxon>unclassified sequences</taxon>
        <taxon>metagenomes</taxon>
        <taxon>ecological metagenomes</taxon>
    </lineage>
</organism>
<sequence>FPQADQIFCFQVLGVRIEHAEGAAHEVVIRGTGLRGWQEPDDVLDCVRSGTTMRLITGLLAGQSFYTVVSGASQLRRRPMDRIVTPLRQMGARIEGRQSGRFPPLGVSESMLHGIEYVLPVASAQVKSCLLLAGLYAEGQTTVTEPGPSRDHTERM</sequence>
<dbReference type="InterPro" id="IPR013792">
    <property type="entry name" value="RNA3'P_cycl/enolpyr_Trfase_a/b"/>
</dbReference>
<evidence type="ECO:0000259" key="5">
    <source>
        <dbReference type="Pfam" id="PF00275"/>
    </source>
</evidence>
<proteinExistence type="inferred from homology"/>
<reference evidence="6" key="1">
    <citation type="journal article" date="2014" name="Front. Microbiol.">
        <title>High frequency of phylogenetically diverse reductive dehalogenase-homologous genes in deep subseafloor sedimentary metagenomes.</title>
        <authorList>
            <person name="Kawai M."/>
            <person name="Futagami T."/>
            <person name="Toyoda A."/>
            <person name="Takaki Y."/>
            <person name="Nishi S."/>
            <person name="Hori S."/>
            <person name="Arai W."/>
            <person name="Tsubouchi T."/>
            <person name="Morono Y."/>
            <person name="Uchiyama I."/>
            <person name="Ito T."/>
            <person name="Fujiyama A."/>
            <person name="Inagaki F."/>
            <person name="Takami H."/>
        </authorList>
    </citation>
    <scope>NUCLEOTIDE SEQUENCE</scope>
    <source>
        <strain evidence="6">Expedition CK06-06</strain>
    </source>
</reference>
<evidence type="ECO:0000256" key="2">
    <source>
        <dbReference type="ARBA" id="ARBA00022490"/>
    </source>
</evidence>
<feature type="domain" description="Enolpyruvate transferase" evidence="5">
    <location>
        <begin position="9"/>
        <end position="156"/>
    </location>
</feature>
<dbReference type="GO" id="GO:0008652">
    <property type="term" value="P:amino acid biosynthetic process"/>
    <property type="evidence" value="ECO:0007669"/>
    <property type="project" value="UniProtKB-KW"/>
</dbReference>
<dbReference type="SUPFAM" id="SSF55205">
    <property type="entry name" value="EPT/RTPC-like"/>
    <property type="match status" value="1"/>
</dbReference>
<protein>
    <recommendedName>
        <fullName evidence="5">Enolpyruvate transferase domain-containing protein</fullName>
    </recommendedName>
</protein>
<dbReference type="FunFam" id="3.65.10.10:FF:000005">
    <property type="entry name" value="3-phosphoshikimate 1-carboxyvinyltransferase"/>
    <property type="match status" value="1"/>
</dbReference>
<evidence type="ECO:0000256" key="1">
    <source>
        <dbReference type="ARBA" id="ARBA00009948"/>
    </source>
</evidence>
<dbReference type="AlphaFoldDB" id="X1Q869"/>
<dbReference type="Pfam" id="PF00275">
    <property type="entry name" value="EPSP_synthase"/>
    <property type="match status" value="1"/>
</dbReference>
<comment type="caution">
    <text evidence="6">The sequence shown here is derived from an EMBL/GenBank/DDBJ whole genome shotgun (WGS) entry which is preliminary data.</text>
</comment>
<name>X1Q869_9ZZZZ</name>
<keyword evidence="2" id="KW-0963">Cytoplasm</keyword>